<evidence type="ECO:0000313" key="6">
    <source>
        <dbReference type="EMBL" id="SVD66893.1"/>
    </source>
</evidence>
<dbReference type="SUPFAM" id="SSF101116">
    <property type="entry name" value="Flagellar export chaperone FliS"/>
    <property type="match status" value="1"/>
</dbReference>
<sequence length="96" mass="10583">GKGNALIRAQDIILELLYALDQGSLDQGAELALNLRRLYLYSYRRLVHANVHMDTEAVEEVIKLMQNLLQAWEQVILNDGSGGANPAPPSRVVLTG</sequence>
<comment type="subcellular location">
    <subcellularLocation>
        <location evidence="1">Cytoplasm</location>
        <location evidence="1">Cytosol</location>
    </subcellularLocation>
</comment>
<dbReference type="EMBL" id="UINC01165481">
    <property type="protein sequence ID" value="SVD66893.1"/>
    <property type="molecule type" value="Genomic_DNA"/>
</dbReference>
<evidence type="ECO:0000256" key="2">
    <source>
        <dbReference type="ARBA" id="ARBA00008787"/>
    </source>
</evidence>
<name>A0A382X7F5_9ZZZZ</name>
<dbReference type="InterPro" id="IPR003713">
    <property type="entry name" value="FliS"/>
</dbReference>
<dbReference type="GO" id="GO:0044780">
    <property type="term" value="P:bacterial-type flagellum assembly"/>
    <property type="evidence" value="ECO:0007669"/>
    <property type="project" value="InterPro"/>
</dbReference>
<evidence type="ECO:0000256" key="5">
    <source>
        <dbReference type="ARBA" id="ARBA00023186"/>
    </source>
</evidence>
<evidence type="ECO:0000256" key="3">
    <source>
        <dbReference type="ARBA" id="ARBA00022490"/>
    </source>
</evidence>
<feature type="non-terminal residue" evidence="6">
    <location>
        <position position="1"/>
    </location>
</feature>
<organism evidence="6">
    <name type="scientific">marine metagenome</name>
    <dbReference type="NCBI Taxonomy" id="408172"/>
    <lineage>
        <taxon>unclassified sequences</taxon>
        <taxon>metagenomes</taxon>
        <taxon>ecological metagenomes</taxon>
    </lineage>
</organism>
<dbReference type="NCBIfam" id="TIGR00208">
    <property type="entry name" value="fliS"/>
    <property type="match status" value="1"/>
</dbReference>
<evidence type="ECO:0000256" key="4">
    <source>
        <dbReference type="ARBA" id="ARBA00022795"/>
    </source>
</evidence>
<keyword evidence="4" id="KW-1005">Bacterial flagellum biogenesis</keyword>
<keyword evidence="3" id="KW-0963">Cytoplasm</keyword>
<dbReference type="Pfam" id="PF02561">
    <property type="entry name" value="FliS"/>
    <property type="match status" value="1"/>
</dbReference>
<protein>
    <recommendedName>
        <fullName evidence="7">Flagellar protein FliS</fullName>
    </recommendedName>
</protein>
<evidence type="ECO:0000256" key="1">
    <source>
        <dbReference type="ARBA" id="ARBA00004514"/>
    </source>
</evidence>
<dbReference type="GO" id="GO:0071973">
    <property type="term" value="P:bacterial-type flagellum-dependent cell motility"/>
    <property type="evidence" value="ECO:0007669"/>
    <property type="project" value="TreeGrafter"/>
</dbReference>
<comment type="similarity">
    <text evidence="2">Belongs to the FliS family.</text>
</comment>
<dbReference type="GO" id="GO:0005829">
    <property type="term" value="C:cytosol"/>
    <property type="evidence" value="ECO:0007669"/>
    <property type="project" value="UniProtKB-SubCell"/>
</dbReference>
<reference evidence="6" key="1">
    <citation type="submission" date="2018-05" db="EMBL/GenBank/DDBJ databases">
        <authorList>
            <person name="Lanie J.A."/>
            <person name="Ng W.-L."/>
            <person name="Kazmierczak K.M."/>
            <person name="Andrzejewski T.M."/>
            <person name="Davidsen T.M."/>
            <person name="Wayne K.J."/>
            <person name="Tettelin H."/>
            <person name="Glass J.I."/>
            <person name="Rusch D."/>
            <person name="Podicherti R."/>
            <person name="Tsui H.-C.T."/>
            <person name="Winkler M.E."/>
        </authorList>
    </citation>
    <scope>NUCLEOTIDE SEQUENCE</scope>
</reference>
<accession>A0A382X7F5</accession>
<dbReference type="CDD" id="cd16098">
    <property type="entry name" value="FliS"/>
    <property type="match status" value="1"/>
</dbReference>
<dbReference type="Gene3D" id="1.20.120.340">
    <property type="entry name" value="Flagellar protein FliS"/>
    <property type="match status" value="1"/>
</dbReference>
<keyword evidence="5" id="KW-0143">Chaperone</keyword>
<proteinExistence type="inferred from homology"/>
<dbReference type="AlphaFoldDB" id="A0A382X7F5"/>
<dbReference type="InterPro" id="IPR036584">
    <property type="entry name" value="FliS_sf"/>
</dbReference>
<gene>
    <name evidence="6" type="ORF">METZ01_LOCUS419747</name>
</gene>
<dbReference type="PANTHER" id="PTHR34773:SF1">
    <property type="entry name" value="FLAGELLAR SECRETION CHAPERONE FLIS"/>
    <property type="match status" value="1"/>
</dbReference>
<dbReference type="PANTHER" id="PTHR34773">
    <property type="entry name" value="FLAGELLAR SECRETION CHAPERONE FLIS"/>
    <property type="match status" value="1"/>
</dbReference>
<evidence type="ECO:0008006" key="7">
    <source>
        <dbReference type="Google" id="ProtNLM"/>
    </source>
</evidence>